<comment type="caution">
    <text evidence="2">The sequence shown here is derived from an EMBL/GenBank/DDBJ whole genome shotgun (WGS) entry which is preliminary data.</text>
</comment>
<feature type="transmembrane region" description="Helical" evidence="1">
    <location>
        <begin position="132"/>
        <end position="155"/>
    </location>
</feature>
<dbReference type="PATRIC" id="fig|45076.6.peg.1514"/>
<keyword evidence="1" id="KW-1133">Transmembrane helix</keyword>
<dbReference type="EMBL" id="LNZC01000012">
    <property type="protein sequence ID" value="KTD79876.1"/>
    <property type="molecule type" value="Genomic_DNA"/>
</dbReference>
<protein>
    <submittedName>
        <fullName evidence="2">Coiled-coil protein</fullName>
    </submittedName>
</protein>
<dbReference type="STRING" id="45076.Lwor_1390"/>
<dbReference type="AlphaFoldDB" id="A0A0W1AF26"/>
<organism evidence="2 3">
    <name type="scientific">Legionella worsleiensis</name>
    <dbReference type="NCBI Taxonomy" id="45076"/>
    <lineage>
        <taxon>Bacteria</taxon>
        <taxon>Pseudomonadati</taxon>
        <taxon>Pseudomonadota</taxon>
        <taxon>Gammaproteobacteria</taxon>
        <taxon>Legionellales</taxon>
        <taxon>Legionellaceae</taxon>
        <taxon>Legionella</taxon>
    </lineage>
</organism>
<dbReference type="Proteomes" id="UP000054662">
    <property type="component" value="Unassembled WGS sequence"/>
</dbReference>
<keyword evidence="1" id="KW-0472">Membrane</keyword>
<keyword evidence="3" id="KW-1185">Reference proteome</keyword>
<proteinExistence type="predicted"/>
<feature type="transmembrane region" description="Helical" evidence="1">
    <location>
        <begin position="280"/>
        <end position="301"/>
    </location>
</feature>
<evidence type="ECO:0000313" key="2">
    <source>
        <dbReference type="EMBL" id="KTD79876.1"/>
    </source>
</evidence>
<gene>
    <name evidence="2" type="ORF">Lwor_1390</name>
</gene>
<sequence length="420" mass="47209">MRWQVELSDRSQQLIKKLADLRLLEAIIPGHSAPSLDASQLVLWLADDIDAPDSLPKYSKKQFHYTLALLRAELLSDLLAAMPHPDVRIEKKESSTSVTNQNKLILLAIAGTLLAACEGFDSIISLLSALSIPALVTLVFGVFFSILSVVVFYGFDLVQVVQNLGFKFRDTPKLSDIYLAQINEIKAIRRKINAMDLTKKTLSELEIYGQIIFMLQKRLNWSVQASKQFEKALYSEKIIIVETIVSWVAGIMFFGGGYFAGQSVAIFVLELFMAVVSPTFLPVVLFSLGIGLAAFCIYWNVERAGIKQLITSWFGLDEENIEKLCDSANMANQEQKLEHLLERVSSTKELINEIALLRQTTQDSALKNTCKLKESIITKEDGMRIYAMSSNSYFFHPKRLTPLNETTVGEQEPIPTYSRH</sequence>
<dbReference type="RefSeq" id="WP_058493186.1">
    <property type="nucleotide sequence ID" value="NZ_CBCRUR010000001.1"/>
</dbReference>
<accession>A0A0W1AF26</accession>
<feature type="transmembrane region" description="Helical" evidence="1">
    <location>
        <begin position="238"/>
        <end position="260"/>
    </location>
</feature>
<feature type="transmembrane region" description="Helical" evidence="1">
    <location>
        <begin position="104"/>
        <end position="126"/>
    </location>
</feature>
<name>A0A0W1AF26_9GAMM</name>
<evidence type="ECO:0000313" key="3">
    <source>
        <dbReference type="Proteomes" id="UP000054662"/>
    </source>
</evidence>
<dbReference type="OrthoDB" id="5653038at2"/>
<evidence type="ECO:0000256" key="1">
    <source>
        <dbReference type="SAM" id="Phobius"/>
    </source>
</evidence>
<keyword evidence="1" id="KW-0812">Transmembrane</keyword>
<reference evidence="2 3" key="1">
    <citation type="submission" date="2015-11" db="EMBL/GenBank/DDBJ databases">
        <title>Genomic analysis of 38 Legionella species identifies large and diverse effector repertoires.</title>
        <authorList>
            <person name="Burstein D."/>
            <person name="Amaro F."/>
            <person name="Zusman T."/>
            <person name="Lifshitz Z."/>
            <person name="Cohen O."/>
            <person name="Gilbert J.A."/>
            <person name="Pupko T."/>
            <person name="Shuman H.A."/>
            <person name="Segal G."/>
        </authorList>
    </citation>
    <scope>NUCLEOTIDE SEQUENCE [LARGE SCALE GENOMIC DNA]</scope>
    <source>
        <strain evidence="2 3">ATCC 49508</strain>
    </source>
</reference>